<reference evidence="4" key="1">
    <citation type="submission" date="2020-07" db="EMBL/GenBank/DDBJ databases">
        <title>Clarias magur genome sequencing, assembly and annotation.</title>
        <authorList>
            <person name="Kushwaha B."/>
            <person name="Kumar R."/>
            <person name="Das P."/>
            <person name="Joshi C.G."/>
            <person name="Kumar D."/>
            <person name="Nagpure N.S."/>
            <person name="Pandey M."/>
            <person name="Agarwal S."/>
            <person name="Srivastava S."/>
            <person name="Singh M."/>
            <person name="Sahoo L."/>
            <person name="Jayasankar P."/>
            <person name="Meher P.K."/>
            <person name="Koringa P.G."/>
            <person name="Iquebal M.A."/>
            <person name="Das S.P."/>
            <person name="Bit A."/>
            <person name="Patnaik S."/>
            <person name="Patel N."/>
            <person name="Shah T.M."/>
            <person name="Hinsu A."/>
            <person name="Jena J.K."/>
        </authorList>
    </citation>
    <scope>NUCLEOTIDE SEQUENCE</scope>
    <source>
        <strain evidence="4">CIFAMagur01</strain>
        <tissue evidence="4">Testis</tissue>
    </source>
</reference>
<name>A0A8J4U1Z2_CLAMG</name>
<evidence type="ECO:0000313" key="5">
    <source>
        <dbReference type="Proteomes" id="UP000727407"/>
    </source>
</evidence>
<dbReference type="Proteomes" id="UP000727407">
    <property type="component" value="Unassembled WGS sequence"/>
</dbReference>
<dbReference type="AlphaFoldDB" id="A0A8J4U1Z2"/>
<dbReference type="InterPro" id="IPR051990">
    <property type="entry name" value="CCPG1/PBIP1"/>
</dbReference>
<comment type="caution">
    <text evidence="4">The sequence shown here is derived from an EMBL/GenBank/DDBJ whole genome shotgun (WGS) entry which is preliminary data.</text>
</comment>
<dbReference type="OrthoDB" id="8937543at2759"/>
<feature type="region of interest" description="Disordered" evidence="3">
    <location>
        <begin position="1"/>
        <end position="215"/>
    </location>
</feature>
<sequence length="382" mass="42528">MADNSSTNGNSWTILAPEESGVESMGPQSDGQGEVHAEPALTQSSVPSDTPAKQTHPHDPPQVTPLEGSEDAAVTHSTSLKEDASSSIPVHVENLTSLTPDPEEQEASGIGFENQPLIDTESFSDSYTHIRPSSVSTSLPGALEEEDEEEEHSQGEDKGELRKTLREEFQPEERANEGDGVRRRNVSVLTPLYHRDEEEEEVEEEQFRHPRRQGEGDIGFTLNKCIFGALILLGLGTIFFSEGDADSKDLKYSEAKKQDYAQGDVPGGVQPPEILDEMAKENQQIASLQAQLQEQEMELKAAQLQVEEGTKERLKREELEAENQRMRGELDKLPAIQKEYEQESEMVKKESERVNKELEALPAMQKELEHLRDKVAELTQST</sequence>
<feature type="compositionally biased region" description="Basic and acidic residues" evidence="3">
    <location>
        <begin position="205"/>
        <end position="215"/>
    </location>
</feature>
<keyword evidence="1 2" id="KW-0175">Coiled coil</keyword>
<accession>A0A8J4U1Z2</accession>
<feature type="compositionally biased region" description="Polar residues" evidence="3">
    <location>
        <begin position="41"/>
        <end position="53"/>
    </location>
</feature>
<feature type="coiled-coil region" evidence="2">
    <location>
        <begin position="275"/>
        <end position="381"/>
    </location>
</feature>
<proteinExistence type="predicted"/>
<evidence type="ECO:0000256" key="2">
    <source>
        <dbReference type="SAM" id="Coils"/>
    </source>
</evidence>
<evidence type="ECO:0000256" key="1">
    <source>
        <dbReference type="ARBA" id="ARBA00023054"/>
    </source>
</evidence>
<dbReference type="PANTHER" id="PTHR28638">
    <property type="entry name" value="CELL CYCLE PROGRESSION PROTEIN 1"/>
    <property type="match status" value="1"/>
</dbReference>
<feature type="compositionally biased region" description="Basic and acidic residues" evidence="3">
    <location>
        <begin position="152"/>
        <end position="182"/>
    </location>
</feature>
<dbReference type="PANTHER" id="PTHR28638:SF1">
    <property type="entry name" value="PRE-B-CELL LEUKEMIA TRANSCRIPTION FACTOR-INTERACTING PROTEIN 1"/>
    <property type="match status" value="1"/>
</dbReference>
<gene>
    <name evidence="4" type="primary">pbxip1</name>
    <name evidence="4" type="ORF">DAT39_007926</name>
</gene>
<feature type="compositionally biased region" description="Polar residues" evidence="3">
    <location>
        <begin position="121"/>
        <end position="139"/>
    </location>
</feature>
<dbReference type="GO" id="GO:0016020">
    <property type="term" value="C:membrane"/>
    <property type="evidence" value="ECO:0007669"/>
    <property type="project" value="TreeGrafter"/>
</dbReference>
<dbReference type="EMBL" id="QNUK01000092">
    <property type="protein sequence ID" value="KAF5902314.1"/>
    <property type="molecule type" value="Genomic_DNA"/>
</dbReference>
<evidence type="ECO:0000313" key="4">
    <source>
        <dbReference type="EMBL" id="KAF5902314.1"/>
    </source>
</evidence>
<feature type="non-terminal residue" evidence="4">
    <location>
        <position position="382"/>
    </location>
</feature>
<evidence type="ECO:0000256" key="3">
    <source>
        <dbReference type="SAM" id="MobiDB-lite"/>
    </source>
</evidence>
<keyword evidence="5" id="KW-1185">Reference proteome</keyword>
<feature type="compositionally biased region" description="Polar residues" evidence="3">
    <location>
        <begin position="1"/>
        <end position="13"/>
    </location>
</feature>
<protein>
    <submittedName>
        <fullName evidence="4">Pre-B-cell leukemia transcription factor-interacting protein 1 isoform X1</fullName>
    </submittedName>
</protein>
<organism evidence="4 5">
    <name type="scientific">Clarias magur</name>
    <name type="common">Asian catfish</name>
    <name type="synonym">Macropteronotus magur</name>
    <dbReference type="NCBI Taxonomy" id="1594786"/>
    <lineage>
        <taxon>Eukaryota</taxon>
        <taxon>Metazoa</taxon>
        <taxon>Chordata</taxon>
        <taxon>Craniata</taxon>
        <taxon>Vertebrata</taxon>
        <taxon>Euteleostomi</taxon>
        <taxon>Actinopterygii</taxon>
        <taxon>Neopterygii</taxon>
        <taxon>Teleostei</taxon>
        <taxon>Ostariophysi</taxon>
        <taxon>Siluriformes</taxon>
        <taxon>Clariidae</taxon>
        <taxon>Clarias</taxon>
    </lineage>
</organism>